<organism evidence="1 2">
    <name type="scientific">Chitinophaga hostae</name>
    <dbReference type="NCBI Taxonomy" id="2831022"/>
    <lineage>
        <taxon>Bacteria</taxon>
        <taxon>Pseudomonadati</taxon>
        <taxon>Bacteroidota</taxon>
        <taxon>Chitinophagia</taxon>
        <taxon>Chitinophagales</taxon>
        <taxon>Chitinophagaceae</taxon>
        <taxon>Chitinophaga</taxon>
    </lineage>
</organism>
<accession>A0ABS5J0N2</accession>
<sequence length="319" mass="36946">MRRTFHIMEFAPIVLFVYNRPVLTLSTLQHLSRNKEAKESTLYVYCDGPKAGASTEQLQLVKQVREIVHREPWCGRVIVLEAEQNKGLATSVIDGVTEVISKHGKVIVLEDDLTVSPFFLQYMNDGLHRYEHAEKVLAVHGYLYPFTIPANYKPSTFLVHDPGSLGWGTWSRAWSKFERDTDKVIEQIKAKGLKAAFDFWGAYPFFRMLHQHKHGKVSSWAIRWRATAYLYDMLTLYPVKSLVRHDGNVAAATHHFKEEDWLYTEIYQQPVPVEDIPVENNLPMERVFAKFLRANAGMTIQAKIKNRLKKYWRKITGHA</sequence>
<evidence type="ECO:0000313" key="1">
    <source>
        <dbReference type="EMBL" id="MBS0028792.1"/>
    </source>
</evidence>
<gene>
    <name evidence="1" type="ORF">KE626_15845</name>
</gene>
<comment type="caution">
    <text evidence="1">The sequence shown here is derived from an EMBL/GenBank/DDBJ whole genome shotgun (WGS) entry which is preliminary data.</text>
</comment>
<evidence type="ECO:0008006" key="3">
    <source>
        <dbReference type="Google" id="ProtNLM"/>
    </source>
</evidence>
<name>A0ABS5J0N2_9BACT</name>
<evidence type="ECO:0000313" key="2">
    <source>
        <dbReference type="Proteomes" id="UP000676386"/>
    </source>
</evidence>
<dbReference type="InterPro" id="IPR029044">
    <property type="entry name" value="Nucleotide-diphossugar_trans"/>
</dbReference>
<dbReference type="RefSeq" id="WP_211973899.1">
    <property type="nucleotide sequence ID" value="NZ_CBFHAM010000133.1"/>
</dbReference>
<dbReference type="Proteomes" id="UP000676386">
    <property type="component" value="Unassembled WGS sequence"/>
</dbReference>
<protein>
    <recommendedName>
        <fullName evidence="3">Glycosyl transferase family 2</fullName>
    </recommendedName>
</protein>
<keyword evidence="2" id="KW-1185">Reference proteome</keyword>
<proteinExistence type="predicted"/>
<dbReference type="Gene3D" id="3.90.550.10">
    <property type="entry name" value="Spore Coat Polysaccharide Biosynthesis Protein SpsA, Chain A"/>
    <property type="match status" value="1"/>
</dbReference>
<dbReference type="EMBL" id="JAGTXB010000007">
    <property type="protein sequence ID" value="MBS0028792.1"/>
    <property type="molecule type" value="Genomic_DNA"/>
</dbReference>
<dbReference type="SUPFAM" id="SSF53448">
    <property type="entry name" value="Nucleotide-diphospho-sugar transferases"/>
    <property type="match status" value="1"/>
</dbReference>
<reference evidence="1 2" key="1">
    <citation type="submission" date="2021-04" db="EMBL/GenBank/DDBJ databases">
        <title>Chitinophaga sp. nov., isolated from the rhizosphere soil.</title>
        <authorList>
            <person name="He S."/>
        </authorList>
    </citation>
    <scope>NUCLEOTIDE SEQUENCE [LARGE SCALE GENOMIC DNA]</scope>
    <source>
        <strain evidence="1 2">2R12</strain>
    </source>
</reference>